<evidence type="ECO:0000313" key="2">
    <source>
        <dbReference type="Proteomes" id="UP001107961"/>
    </source>
</evidence>
<name>A0A9Q3W746_9GAMM</name>
<dbReference type="Pfam" id="PF10076">
    <property type="entry name" value="Phage_Mu_Gp48"/>
    <property type="match status" value="1"/>
</dbReference>
<sequence length="203" mass="22063">MNDFTNQLVLLQPPGIGLPTEPDSGWYQLLAGLAAEFERIDGRSADLTKEITLQPGAIELLDEWEDALGINDDPIVPTDPDDRRNNVVAKLSAIGGQTPAYFVGLAERFGVDAVITEMRPFEMGVHGMGDPIGGSEWRHVWKFTTVSEVSDAMAASITAAVERYKPAHTVVHFQFSFLLAANSADLFNQIMNYSLPDAVGSLA</sequence>
<proteinExistence type="predicted"/>
<accession>A0A9Q3W746</accession>
<evidence type="ECO:0000313" key="1">
    <source>
        <dbReference type="EMBL" id="MCE7510249.1"/>
    </source>
</evidence>
<protein>
    <submittedName>
        <fullName evidence="1">YmfQ family protein</fullName>
    </submittedName>
</protein>
<dbReference type="Proteomes" id="UP001107961">
    <property type="component" value="Unassembled WGS sequence"/>
</dbReference>
<comment type="caution">
    <text evidence="1">The sequence shown here is derived from an EMBL/GenBank/DDBJ whole genome shotgun (WGS) entry which is preliminary data.</text>
</comment>
<dbReference type="InterPro" id="IPR018755">
    <property type="entry name" value="Phage_Mu_Gp48"/>
</dbReference>
<reference evidence="1" key="1">
    <citation type="submission" date="2022-01" db="EMBL/GenBank/DDBJ databases">
        <authorList>
            <person name="Karlyshev A.V."/>
            <person name="Jaspars M."/>
        </authorList>
    </citation>
    <scope>NUCLEOTIDE SEQUENCE</scope>
    <source>
        <strain evidence="1">AGSA3-2</strain>
    </source>
</reference>
<organism evidence="1 2">
    <name type="scientific">Alloalcanivorax xenomutans</name>
    <dbReference type="NCBI Taxonomy" id="1094342"/>
    <lineage>
        <taxon>Bacteria</taxon>
        <taxon>Pseudomonadati</taxon>
        <taxon>Pseudomonadota</taxon>
        <taxon>Gammaproteobacteria</taxon>
        <taxon>Oceanospirillales</taxon>
        <taxon>Alcanivoracaceae</taxon>
        <taxon>Alloalcanivorax</taxon>
    </lineage>
</organism>
<dbReference type="AlphaFoldDB" id="A0A9Q3W746"/>
<gene>
    <name evidence="1" type="ORF">LZG35_16540</name>
</gene>
<keyword evidence="2" id="KW-1185">Reference proteome</keyword>
<dbReference type="EMBL" id="JAJVKT010000022">
    <property type="protein sequence ID" value="MCE7510249.1"/>
    <property type="molecule type" value="Genomic_DNA"/>
</dbReference>
<dbReference type="RefSeq" id="WP_233926038.1">
    <property type="nucleotide sequence ID" value="NZ_JAJVKT010000022.1"/>
</dbReference>